<dbReference type="Gene3D" id="3.40.50.300">
    <property type="entry name" value="P-loop containing nucleotide triphosphate hydrolases"/>
    <property type="match status" value="2"/>
</dbReference>
<reference evidence="3 4" key="1">
    <citation type="submission" date="2020-08" db="EMBL/GenBank/DDBJ databases">
        <title>Genomic Encyclopedia of Type Strains, Phase IV (KMG-IV): sequencing the most valuable type-strain genomes for metagenomic binning, comparative biology and taxonomic classification.</title>
        <authorList>
            <person name="Goeker M."/>
        </authorList>
    </citation>
    <scope>NUCLEOTIDE SEQUENCE [LARGE SCALE GENOMIC DNA]</scope>
    <source>
        <strain evidence="3 4">DSM 103526</strain>
    </source>
</reference>
<organism evidence="3 4">
    <name type="scientific">Anaerosolibacter carboniphilus</name>
    <dbReference type="NCBI Taxonomy" id="1417629"/>
    <lineage>
        <taxon>Bacteria</taxon>
        <taxon>Bacillati</taxon>
        <taxon>Bacillota</taxon>
        <taxon>Clostridia</taxon>
        <taxon>Peptostreptococcales</taxon>
        <taxon>Thermotaleaceae</taxon>
        <taxon>Anaerosolibacter</taxon>
    </lineage>
</organism>
<dbReference type="InterPro" id="IPR014001">
    <property type="entry name" value="Helicase_ATP-bd"/>
</dbReference>
<comment type="caution">
    <text evidence="3">The sequence shown here is derived from an EMBL/GenBank/DDBJ whole genome shotgun (WGS) entry which is preliminary data.</text>
</comment>
<name>A0A841L758_9FIRM</name>
<dbReference type="GO" id="GO:0003677">
    <property type="term" value="F:DNA binding"/>
    <property type="evidence" value="ECO:0007669"/>
    <property type="project" value="InterPro"/>
</dbReference>
<dbReference type="GO" id="GO:0005829">
    <property type="term" value="C:cytosol"/>
    <property type="evidence" value="ECO:0007669"/>
    <property type="project" value="TreeGrafter"/>
</dbReference>
<dbReference type="GO" id="GO:0009035">
    <property type="term" value="F:type I site-specific deoxyribonuclease activity"/>
    <property type="evidence" value="ECO:0007669"/>
    <property type="project" value="UniProtKB-EC"/>
</dbReference>
<sequence>MSKKDLSEQDICLRYITPALESAGWDKMKQIRTEYTFTDGQVIVRGNISTRGKRKRADYLLSYKSNVPIAVVEAKDNKHFLGDGMQQAIEYAKILDVPFAYSSNGDGFIEHDMESGRERELSLDEFPTPEELWSKYKHYKNIDTKEQEDIITESYHFSVGDKAPRYYQRIAVNRAIEAIAKGSNRLLLVMATGTGKTYTAFQIMWRLWKAGKVKRILYLADRNILIDQTIYNDFKPFEGVITKVKNRTMDSSYEIHMALYQQLVGQDGERVFEEFKPDFFDLIIVDEAHRGSVKEDSQWRQILEYFNSAIQIGLTATPKETKTVSNIDYFGEPIFTYSLKQGIQDGFLAPYKVLRVGLNVDLEGFRPYKGQTDIHGNEIEDREYNTKDYDRNLVIDERTKEVAKRITEFLKLNDRYMKTIVFCVDIEHANRMRMALIQENTDIVKDHPNYIMKFTGDDAEGRAQLDNFIAVNSKFPTIAVTSELLSTGVDAKMCKLIVIDKELNSQIMFKQILGRGTRIREEDGKTYFTFMDFRNVSRLFADPEFDGDPVKVIEVEGKDPIPPGGEDDGDQGQGDIGTGYEETEDGGDVMPDPPGKYYVKGVNVRILNERVQYIDIHGKLITESIKDYSKRHILEHYDTLDSFIKRWGTEAKKQAIIDELKDEGVLLDALREEVGQDIDDFDLILHVAFDKKPLSRAERANNVKKKGYLHKYSYVAQQVLNGLLEKYKDAEVLDFSDTKILELKPFTELGTPIKLVKEFGNKQNYIKAVKELEAMLYA</sequence>
<accession>A0A841L758</accession>
<dbReference type="EC" id="3.1.21.3" evidence="3"/>
<gene>
    <name evidence="3" type="ORF">HNQ80_004245</name>
</gene>
<dbReference type="PANTHER" id="PTHR47396">
    <property type="entry name" value="TYPE I RESTRICTION ENZYME ECOKI R PROTEIN"/>
    <property type="match status" value="1"/>
</dbReference>
<dbReference type="CDD" id="cd18032">
    <property type="entry name" value="DEXHc_RE_I_III_res"/>
    <property type="match status" value="1"/>
</dbReference>
<dbReference type="GO" id="GO:0005524">
    <property type="term" value="F:ATP binding"/>
    <property type="evidence" value="ECO:0007669"/>
    <property type="project" value="InterPro"/>
</dbReference>
<evidence type="ECO:0000259" key="2">
    <source>
        <dbReference type="PROSITE" id="PS51192"/>
    </source>
</evidence>
<dbReference type="Pfam" id="PF04851">
    <property type="entry name" value="ResIII"/>
    <property type="match status" value="1"/>
</dbReference>
<feature type="domain" description="Helicase ATP-binding" evidence="2">
    <location>
        <begin position="177"/>
        <end position="336"/>
    </location>
</feature>
<dbReference type="SUPFAM" id="SSF52540">
    <property type="entry name" value="P-loop containing nucleoside triphosphate hydrolases"/>
    <property type="match status" value="2"/>
</dbReference>
<proteinExistence type="predicted"/>
<dbReference type="AlphaFoldDB" id="A0A841L758"/>
<dbReference type="Proteomes" id="UP000579281">
    <property type="component" value="Unassembled WGS sequence"/>
</dbReference>
<evidence type="ECO:0000313" key="4">
    <source>
        <dbReference type="Proteomes" id="UP000579281"/>
    </source>
</evidence>
<dbReference type="InterPro" id="IPR006935">
    <property type="entry name" value="Helicase/UvrB_N"/>
</dbReference>
<dbReference type="GO" id="GO:0006304">
    <property type="term" value="P:DNA modification"/>
    <property type="evidence" value="ECO:0007669"/>
    <property type="project" value="InterPro"/>
</dbReference>
<feature type="region of interest" description="Disordered" evidence="1">
    <location>
        <begin position="554"/>
        <end position="592"/>
    </location>
</feature>
<protein>
    <submittedName>
        <fullName evidence="3">Type I restriction enzyme R subunit</fullName>
        <ecNumber evidence="3">3.1.21.3</ecNumber>
    </submittedName>
</protein>
<dbReference type="Gene3D" id="3.90.1570.30">
    <property type="match status" value="1"/>
</dbReference>
<dbReference type="InterPro" id="IPR029464">
    <property type="entry name" value="HSDR_N"/>
</dbReference>
<dbReference type="Pfam" id="PF13588">
    <property type="entry name" value="HSDR_N_2"/>
    <property type="match status" value="1"/>
</dbReference>
<dbReference type="SMART" id="SM00487">
    <property type="entry name" value="DEXDc"/>
    <property type="match status" value="1"/>
</dbReference>
<evidence type="ECO:0000256" key="1">
    <source>
        <dbReference type="SAM" id="MobiDB-lite"/>
    </source>
</evidence>
<keyword evidence="3" id="KW-0378">Hydrolase</keyword>
<evidence type="ECO:0000313" key="3">
    <source>
        <dbReference type="EMBL" id="MBB6218105.1"/>
    </source>
</evidence>
<dbReference type="EMBL" id="JACHEN010000033">
    <property type="protein sequence ID" value="MBB6218105.1"/>
    <property type="molecule type" value="Genomic_DNA"/>
</dbReference>
<dbReference type="NCBIfam" id="NF046051">
    <property type="entry name" value="restrict_EcoAI"/>
    <property type="match status" value="1"/>
</dbReference>
<dbReference type="InterPro" id="IPR027417">
    <property type="entry name" value="P-loop_NTPase"/>
</dbReference>
<dbReference type="PANTHER" id="PTHR47396:SF1">
    <property type="entry name" value="ATP-DEPENDENT HELICASE IRC3-RELATED"/>
    <property type="match status" value="1"/>
</dbReference>
<dbReference type="PROSITE" id="PS51192">
    <property type="entry name" value="HELICASE_ATP_BIND_1"/>
    <property type="match status" value="1"/>
</dbReference>
<dbReference type="InterPro" id="IPR013670">
    <property type="entry name" value="EcoEI_R_C_dom"/>
</dbReference>
<dbReference type="RefSeq" id="WP_184312607.1">
    <property type="nucleotide sequence ID" value="NZ_JACHEN010000033.1"/>
</dbReference>
<keyword evidence="4" id="KW-1185">Reference proteome</keyword>
<dbReference type="Pfam" id="PF08463">
    <property type="entry name" value="EcoEI_R_C"/>
    <property type="match status" value="1"/>
</dbReference>
<dbReference type="InterPro" id="IPR050742">
    <property type="entry name" value="Helicase_Restrict-Modif_Enz"/>
</dbReference>